<keyword evidence="3" id="KW-1185">Reference proteome</keyword>
<gene>
    <name evidence="2" type="ORF">B0H17DRAFT_1155101</name>
</gene>
<sequence length="264" mass="28809">MSVRASGIFKKGPRLVRVAWPNGLPRKSEFEFYWGGLVWLGLVWAMILVSHSGANTGSTVWHVTQAIPPAQAHPNESQMEVGIIGKMDSHRSIEPLSIERTHQFCVLAKLFSELNLIDLKGRLVEPLGGLGNELIGPHRQAIRSSHIFYLGDAKLAEWLAKPAKWLASHSAGRGFGLPPKSKPKPKTSHSAQAQAIQPSQKCYSQKGPNVRAPMADHLQAAAFRAFAVKSNLFQAKKNVEIGGSMARARVKRGPPASFWEGTSG</sequence>
<feature type="compositionally biased region" description="Polar residues" evidence="1">
    <location>
        <begin position="188"/>
        <end position="207"/>
    </location>
</feature>
<comment type="caution">
    <text evidence="2">The sequence shown here is derived from an EMBL/GenBank/DDBJ whole genome shotgun (WGS) entry which is preliminary data.</text>
</comment>
<accession>A0AAD7AWP3</accession>
<reference evidence="2" key="1">
    <citation type="submission" date="2023-03" db="EMBL/GenBank/DDBJ databases">
        <title>Massive genome expansion in bonnet fungi (Mycena s.s.) driven by repeated elements and novel gene families across ecological guilds.</title>
        <authorList>
            <consortium name="Lawrence Berkeley National Laboratory"/>
            <person name="Harder C.B."/>
            <person name="Miyauchi S."/>
            <person name="Viragh M."/>
            <person name="Kuo A."/>
            <person name="Thoen E."/>
            <person name="Andreopoulos B."/>
            <person name="Lu D."/>
            <person name="Skrede I."/>
            <person name="Drula E."/>
            <person name="Henrissat B."/>
            <person name="Morin E."/>
            <person name="Kohler A."/>
            <person name="Barry K."/>
            <person name="LaButti K."/>
            <person name="Morin E."/>
            <person name="Salamov A."/>
            <person name="Lipzen A."/>
            <person name="Mereny Z."/>
            <person name="Hegedus B."/>
            <person name="Baldrian P."/>
            <person name="Stursova M."/>
            <person name="Weitz H."/>
            <person name="Taylor A."/>
            <person name="Grigoriev I.V."/>
            <person name="Nagy L.G."/>
            <person name="Martin F."/>
            <person name="Kauserud H."/>
        </authorList>
    </citation>
    <scope>NUCLEOTIDE SEQUENCE</scope>
    <source>
        <strain evidence="2">CBHHK067</strain>
    </source>
</reference>
<dbReference type="AlphaFoldDB" id="A0AAD7AWP3"/>
<evidence type="ECO:0000256" key="1">
    <source>
        <dbReference type="SAM" id="MobiDB-lite"/>
    </source>
</evidence>
<organism evidence="2 3">
    <name type="scientific">Mycena rosella</name>
    <name type="common">Pink bonnet</name>
    <name type="synonym">Agaricus rosellus</name>
    <dbReference type="NCBI Taxonomy" id="1033263"/>
    <lineage>
        <taxon>Eukaryota</taxon>
        <taxon>Fungi</taxon>
        <taxon>Dikarya</taxon>
        <taxon>Basidiomycota</taxon>
        <taxon>Agaricomycotina</taxon>
        <taxon>Agaricomycetes</taxon>
        <taxon>Agaricomycetidae</taxon>
        <taxon>Agaricales</taxon>
        <taxon>Marasmiineae</taxon>
        <taxon>Mycenaceae</taxon>
        <taxon>Mycena</taxon>
    </lineage>
</organism>
<proteinExistence type="predicted"/>
<evidence type="ECO:0000313" key="2">
    <source>
        <dbReference type="EMBL" id="KAJ7601998.1"/>
    </source>
</evidence>
<dbReference type="EMBL" id="JARKIE010001451">
    <property type="protein sequence ID" value="KAJ7601998.1"/>
    <property type="molecule type" value="Genomic_DNA"/>
</dbReference>
<evidence type="ECO:0000313" key="3">
    <source>
        <dbReference type="Proteomes" id="UP001221757"/>
    </source>
</evidence>
<protein>
    <submittedName>
        <fullName evidence="2">Uncharacterized protein</fullName>
    </submittedName>
</protein>
<name>A0AAD7AWP3_MYCRO</name>
<dbReference type="Proteomes" id="UP001221757">
    <property type="component" value="Unassembled WGS sequence"/>
</dbReference>
<feature type="region of interest" description="Disordered" evidence="1">
    <location>
        <begin position="174"/>
        <end position="208"/>
    </location>
</feature>